<dbReference type="EC" id="2.4.1.-" evidence="11"/>
<dbReference type="InterPro" id="IPR001503">
    <property type="entry name" value="Glyco_trans_10"/>
</dbReference>
<reference evidence="14" key="2">
    <citation type="submission" date="2025-08" db="UniProtKB">
        <authorList>
            <consortium name="Ensembl"/>
        </authorList>
    </citation>
    <scope>IDENTIFICATION</scope>
</reference>
<comment type="subcellular location">
    <subcellularLocation>
        <location evidence="11">Golgi apparatus</location>
        <location evidence="11">Golgi stack membrane</location>
        <topology evidence="11">Single-pass type II membrane protein</topology>
    </subcellularLocation>
    <subcellularLocation>
        <location evidence="1">Membrane</location>
        <topology evidence="1">Single-pass membrane protein</topology>
    </subcellularLocation>
</comment>
<dbReference type="InterPro" id="IPR055270">
    <property type="entry name" value="Glyco_tran_10_C"/>
</dbReference>
<keyword evidence="7" id="KW-0735">Signal-anchor</keyword>
<dbReference type="PANTHER" id="PTHR11929">
    <property type="entry name" value="ALPHA- 1,3 -FUCOSYLTRANSFERASE"/>
    <property type="match status" value="1"/>
</dbReference>
<protein>
    <recommendedName>
        <fullName evidence="11">Fucosyltransferase</fullName>
        <ecNumber evidence="11">2.4.1.-</ecNumber>
    </recommendedName>
</protein>
<evidence type="ECO:0000256" key="11">
    <source>
        <dbReference type="RuleBase" id="RU003832"/>
    </source>
</evidence>
<evidence type="ECO:0000313" key="14">
    <source>
        <dbReference type="Ensembl" id="ENSCSAVP00000007141.1"/>
    </source>
</evidence>
<dbReference type="Ensembl" id="ENSCSAVT00000007233.1">
    <property type="protein sequence ID" value="ENSCSAVP00000007141.1"/>
    <property type="gene ID" value="ENSCSAVG00000004267.1"/>
</dbReference>
<evidence type="ECO:0000259" key="12">
    <source>
        <dbReference type="Pfam" id="PF00852"/>
    </source>
</evidence>
<reference evidence="15" key="1">
    <citation type="submission" date="2003-08" db="EMBL/GenBank/DDBJ databases">
        <authorList>
            <person name="Birren B."/>
            <person name="Nusbaum C."/>
            <person name="Abebe A."/>
            <person name="Abouelleil A."/>
            <person name="Adekoya E."/>
            <person name="Ait-zahra M."/>
            <person name="Allen N."/>
            <person name="Allen T."/>
            <person name="An P."/>
            <person name="Anderson M."/>
            <person name="Anderson S."/>
            <person name="Arachchi H."/>
            <person name="Armbruster J."/>
            <person name="Bachantsang P."/>
            <person name="Baldwin J."/>
            <person name="Barry A."/>
            <person name="Bayul T."/>
            <person name="Blitshsteyn B."/>
            <person name="Bloom T."/>
            <person name="Blye J."/>
            <person name="Boguslavskiy L."/>
            <person name="Borowsky M."/>
            <person name="Boukhgalter B."/>
            <person name="Brunache A."/>
            <person name="Butler J."/>
            <person name="Calixte N."/>
            <person name="Calvo S."/>
            <person name="Camarata J."/>
            <person name="Campo K."/>
            <person name="Chang J."/>
            <person name="Cheshatsang Y."/>
            <person name="Citroen M."/>
            <person name="Collymore A."/>
            <person name="Considine T."/>
            <person name="Cook A."/>
            <person name="Cooke P."/>
            <person name="Corum B."/>
            <person name="Cuomo C."/>
            <person name="David R."/>
            <person name="Dawoe T."/>
            <person name="Degray S."/>
            <person name="Dodge S."/>
            <person name="Dooley K."/>
            <person name="Dorje P."/>
            <person name="Dorjee K."/>
            <person name="Dorris L."/>
            <person name="Duffey N."/>
            <person name="Dupes A."/>
            <person name="Elkins T."/>
            <person name="Engels R."/>
            <person name="Erickson J."/>
            <person name="Farina A."/>
            <person name="Faro S."/>
            <person name="Ferreira P."/>
            <person name="Fischer H."/>
            <person name="Fitzgerald M."/>
            <person name="Foley K."/>
            <person name="Gage D."/>
            <person name="Galagan J."/>
            <person name="Gearin G."/>
            <person name="Gnerre S."/>
            <person name="Gnirke A."/>
            <person name="Goyette A."/>
            <person name="Graham J."/>
            <person name="Grandbois E."/>
            <person name="Gyaltsen K."/>
            <person name="Hafez N."/>
            <person name="Hagopian D."/>
            <person name="Hagos B."/>
            <person name="Hall J."/>
            <person name="Hatcher B."/>
            <person name="Heller A."/>
            <person name="Higgins H."/>
            <person name="Honan T."/>
            <person name="Horn A."/>
            <person name="Houde N."/>
            <person name="Hughes L."/>
            <person name="Hulme W."/>
            <person name="Husby E."/>
            <person name="Iliev I."/>
            <person name="Jaffe D."/>
            <person name="Jones C."/>
            <person name="Kamal M."/>
            <person name="Kamat A."/>
            <person name="Kamvysselis M."/>
            <person name="Karlsson E."/>
            <person name="Kells C."/>
            <person name="Kieu A."/>
            <person name="Kisner P."/>
            <person name="Kodira C."/>
            <person name="Kulbokas E."/>
            <person name="Labutti K."/>
            <person name="Lama D."/>
            <person name="Landers T."/>
            <person name="Leger J."/>
            <person name="Levine S."/>
            <person name="Lewis D."/>
            <person name="Lewis T."/>
            <person name="Lindblad-toh K."/>
            <person name="Liu X."/>
            <person name="Lokyitsang T."/>
            <person name="Lokyitsang Y."/>
            <person name="Lucien O."/>
            <person name="Lui A."/>
            <person name="Ma L.J."/>
            <person name="Mabbitt R."/>
            <person name="Macdonald J."/>
            <person name="Maclean C."/>
            <person name="Major J."/>
            <person name="Manning J."/>
            <person name="Marabella R."/>
            <person name="Maru K."/>
            <person name="Matthews C."/>
            <person name="Mauceli E."/>
            <person name="Mccarthy M."/>
            <person name="Mcdonough S."/>
            <person name="Mcghee T."/>
            <person name="Meldrim J."/>
            <person name="Meneus L."/>
            <person name="Mesirov J."/>
            <person name="Mihalev A."/>
            <person name="Mihova T."/>
            <person name="Mikkelsen T."/>
            <person name="Mlenga V."/>
            <person name="Moru K."/>
            <person name="Mozes J."/>
            <person name="Mulrain L."/>
            <person name="Munson G."/>
            <person name="Naylor J."/>
            <person name="Newes C."/>
            <person name="Nguyen C."/>
            <person name="Nguyen N."/>
            <person name="Nguyen T."/>
            <person name="Nicol R."/>
            <person name="Nielsen C."/>
            <person name="Nizzari M."/>
            <person name="Norbu C."/>
            <person name="Norbu N."/>
            <person name="O'donnell P."/>
            <person name="Okoawo O."/>
            <person name="O'leary S."/>
            <person name="Omotosho B."/>
            <person name="O'neill K."/>
            <person name="Osman S."/>
            <person name="Parker S."/>
            <person name="Perrin D."/>
            <person name="Phunkhang P."/>
            <person name="Piqani B."/>
            <person name="Purcell S."/>
            <person name="Rachupka T."/>
            <person name="Ramasamy U."/>
            <person name="Rameau R."/>
            <person name="Ray V."/>
            <person name="Raymond C."/>
            <person name="Retta R."/>
            <person name="Richardson S."/>
            <person name="Rise C."/>
            <person name="Rodriguez J."/>
            <person name="Rogers J."/>
            <person name="Rogov P."/>
            <person name="Rutman M."/>
            <person name="Schupbach R."/>
            <person name="Seaman C."/>
            <person name="Settipalli S."/>
            <person name="Sharpe T."/>
            <person name="Sheridan J."/>
            <person name="Sherpa N."/>
            <person name="Shi J."/>
            <person name="Smirnov S."/>
            <person name="Smith C."/>
            <person name="Sougnez C."/>
            <person name="Spencer B."/>
            <person name="Stalker J."/>
            <person name="Stange-thomann N."/>
            <person name="Stavropoulos S."/>
            <person name="Stetson K."/>
            <person name="Stone C."/>
            <person name="Stone S."/>
            <person name="Stubbs M."/>
            <person name="Talamas J."/>
            <person name="Tchuinga P."/>
            <person name="Tenzing P."/>
            <person name="Tesfaye S."/>
            <person name="Theodore J."/>
            <person name="Thoulutsang Y."/>
            <person name="Topham K."/>
            <person name="Towey S."/>
            <person name="Tsamla T."/>
            <person name="Tsomo N."/>
            <person name="Vallee D."/>
            <person name="Vassiliev H."/>
            <person name="Venkataraman V."/>
            <person name="Vinson J."/>
            <person name="Vo A."/>
            <person name="Wade C."/>
            <person name="Wang S."/>
            <person name="Wangchuk T."/>
            <person name="Wangdi T."/>
            <person name="Whittaker C."/>
            <person name="Wilkinson J."/>
            <person name="Wu Y."/>
            <person name="Wyman D."/>
            <person name="Yadav S."/>
            <person name="Yang S."/>
            <person name="Yang X."/>
            <person name="Yeager S."/>
            <person name="Yee E."/>
            <person name="Young G."/>
            <person name="Zainoun J."/>
            <person name="Zembeck L."/>
            <person name="Zimmer A."/>
            <person name="Zody M."/>
            <person name="Lander E."/>
        </authorList>
    </citation>
    <scope>NUCLEOTIDE SEQUENCE [LARGE SCALE GENOMIC DNA]</scope>
</reference>
<keyword evidence="11" id="KW-0333">Golgi apparatus</keyword>
<dbReference type="Proteomes" id="UP000007875">
    <property type="component" value="Unassembled WGS sequence"/>
</dbReference>
<reference evidence="14" key="3">
    <citation type="submission" date="2025-09" db="UniProtKB">
        <authorList>
            <consortium name="Ensembl"/>
        </authorList>
    </citation>
    <scope>IDENTIFICATION</scope>
</reference>
<evidence type="ECO:0000256" key="4">
    <source>
        <dbReference type="ARBA" id="ARBA00022676"/>
    </source>
</evidence>
<organism evidence="14 15">
    <name type="scientific">Ciona savignyi</name>
    <name type="common">Pacific transparent sea squirt</name>
    <dbReference type="NCBI Taxonomy" id="51511"/>
    <lineage>
        <taxon>Eukaryota</taxon>
        <taxon>Metazoa</taxon>
        <taxon>Chordata</taxon>
        <taxon>Tunicata</taxon>
        <taxon>Ascidiacea</taxon>
        <taxon>Phlebobranchia</taxon>
        <taxon>Cionidae</taxon>
        <taxon>Ciona</taxon>
    </lineage>
</organism>
<evidence type="ECO:0000256" key="6">
    <source>
        <dbReference type="ARBA" id="ARBA00022692"/>
    </source>
</evidence>
<dbReference type="GO" id="GO:0046920">
    <property type="term" value="F:alpha-(1-&gt;3)-fucosyltransferase activity"/>
    <property type="evidence" value="ECO:0007669"/>
    <property type="project" value="TreeGrafter"/>
</dbReference>
<keyword evidence="15" id="KW-1185">Reference proteome</keyword>
<comment type="pathway">
    <text evidence="2">Protein modification; protein glycosylation.</text>
</comment>
<sequence length="330" mass="38087">MILIYDPPYGFIYNVTCHGCHVTYDRSTSLIADAVIFDCATRRDSMIGMPSQRNKDQRWIWYCCEPPWNTRYVFDKTLVNFHRVFNWTMTYRVDSDVYAPYSRDLPPVSHYAYPHPHIRNLSEILAKKTSLAAWTSSNCAVAERSKAIRELQKFIKIDIFGKCGSEPLCPPPCQYDVIYKFYFAFENSRCKDYISEKFWLNGLLSGAVPVVIGPKRDEYELVAPPKSFIFVEDFESLEELANYLLELDGNDELYGEYLRWKQEIPTSRPYDEIKALVDSRKMGAIGICAACEKLKSNPEPSVVDRLDLYWYGSGYSPDSEHFSVCSPKSG</sequence>
<dbReference type="PANTHER" id="PTHR11929:SF145">
    <property type="entry name" value="ALPHA-(1,3)-FUCOSYLTRANSFERASE FUT-1"/>
    <property type="match status" value="1"/>
</dbReference>
<keyword evidence="10" id="KW-0325">Glycoprotein</keyword>
<evidence type="ECO:0000313" key="15">
    <source>
        <dbReference type="Proteomes" id="UP000007875"/>
    </source>
</evidence>
<dbReference type="GO" id="GO:0032580">
    <property type="term" value="C:Golgi cisterna membrane"/>
    <property type="evidence" value="ECO:0007669"/>
    <property type="project" value="UniProtKB-SubCell"/>
</dbReference>
<keyword evidence="5 11" id="KW-0808">Transferase</keyword>
<dbReference type="OMA" id="TCAICHA"/>
<keyword evidence="4 11" id="KW-0328">Glycosyltransferase</keyword>
<evidence type="ECO:0000256" key="10">
    <source>
        <dbReference type="ARBA" id="ARBA00023180"/>
    </source>
</evidence>
<accession>H2YP83</accession>
<dbReference type="Pfam" id="PF00852">
    <property type="entry name" value="Glyco_transf_10"/>
    <property type="match status" value="1"/>
</dbReference>
<proteinExistence type="inferred from homology"/>
<evidence type="ECO:0000256" key="3">
    <source>
        <dbReference type="ARBA" id="ARBA00008919"/>
    </source>
</evidence>
<evidence type="ECO:0000259" key="13">
    <source>
        <dbReference type="Pfam" id="PF17039"/>
    </source>
</evidence>
<dbReference type="InterPro" id="IPR031481">
    <property type="entry name" value="Glyco_tran_10_N"/>
</dbReference>
<dbReference type="Pfam" id="PF17039">
    <property type="entry name" value="Glyco_tran_10_N"/>
    <property type="match status" value="1"/>
</dbReference>
<dbReference type="InParanoid" id="H2YP83"/>
<evidence type="ECO:0000256" key="5">
    <source>
        <dbReference type="ARBA" id="ARBA00022679"/>
    </source>
</evidence>
<name>H2YP83_CIOSA</name>
<dbReference type="SUPFAM" id="SSF53756">
    <property type="entry name" value="UDP-Glycosyltransferase/glycogen phosphorylase"/>
    <property type="match status" value="1"/>
</dbReference>
<dbReference type="UniPathway" id="UPA00378"/>
<feature type="domain" description="Fucosyltransferase C-terminal" evidence="12">
    <location>
        <begin position="126"/>
        <end position="306"/>
    </location>
</feature>
<comment type="similarity">
    <text evidence="3 11">Belongs to the glycosyltransferase 10 family.</text>
</comment>
<feature type="domain" description="Fucosyltransferase N-terminal" evidence="13">
    <location>
        <begin position="2"/>
        <end position="101"/>
    </location>
</feature>
<evidence type="ECO:0000256" key="1">
    <source>
        <dbReference type="ARBA" id="ARBA00004167"/>
    </source>
</evidence>
<keyword evidence="8" id="KW-1133">Transmembrane helix</keyword>
<keyword evidence="9" id="KW-0472">Membrane</keyword>
<dbReference type="AlphaFoldDB" id="H2YP83"/>
<dbReference type="GeneTree" id="ENSGT00940000159014"/>
<keyword evidence="6 11" id="KW-0812">Transmembrane</keyword>
<dbReference type="eggNOG" id="KOG2619">
    <property type="taxonomic scope" value="Eukaryota"/>
</dbReference>
<dbReference type="STRING" id="51511.ENSCSAVP00000007141"/>
<evidence type="ECO:0000256" key="8">
    <source>
        <dbReference type="ARBA" id="ARBA00022989"/>
    </source>
</evidence>
<evidence type="ECO:0000256" key="9">
    <source>
        <dbReference type="ARBA" id="ARBA00023136"/>
    </source>
</evidence>
<evidence type="ECO:0000256" key="7">
    <source>
        <dbReference type="ARBA" id="ARBA00022968"/>
    </source>
</evidence>
<dbReference type="HOGENOM" id="CLU_032075_1_0_1"/>
<evidence type="ECO:0000256" key="2">
    <source>
        <dbReference type="ARBA" id="ARBA00004922"/>
    </source>
</evidence>
<dbReference type="Gene3D" id="3.40.50.11660">
    <property type="entry name" value="Glycosyl transferase family 10, C-terminal domain"/>
    <property type="match status" value="1"/>
</dbReference>
<dbReference type="InterPro" id="IPR038577">
    <property type="entry name" value="GT10-like_C_sf"/>
</dbReference>